<name>A0A0P0X5K7_ORYSJ</name>
<evidence type="ECO:0000313" key="2">
    <source>
        <dbReference type="EMBL" id="BAT01374.1"/>
    </source>
</evidence>
<reference evidence="2 3" key="3">
    <citation type="journal article" date="2013" name="Rice">
        <title>Improvement of the Oryza sativa Nipponbare reference genome using next generation sequence and optical map data.</title>
        <authorList>
            <person name="Kawahara Y."/>
            <person name="de la Bastide M."/>
            <person name="Hamilton J.P."/>
            <person name="Kanamori H."/>
            <person name="McCombie W.R."/>
            <person name="Ouyang S."/>
            <person name="Schwartz D.C."/>
            <person name="Tanaka T."/>
            <person name="Wu J."/>
            <person name="Zhou S."/>
            <person name="Childs K.L."/>
            <person name="Davidson R.M."/>
            <person name="Lin H."/>
            <person name="Quesada-Ocampo L."/>
            <person name="Vaillancourt B."/>
            <person name="Sakai H."/>
            <person name="Lee S.S."/>
            <person name="Kim J."/>
            <person name="Numa H."/>
            <person name="Itoh T."/>
            <person name="Buell C.R."/>
            <person name="Matsumoto T."/>
        </authorList>
    </citation>
    <scope>NUCLEOTIDE SEQUENCE [LARGE SCALE GENOMIC DNA]</scope>
    <source>
        <strain evidence="3">cv. Nipponbare</strain>
    </source>
</reference>
<proteinExistence type="predicted"/>
<evidence type="ECO:0000256" key="1">
    <source>
        <dbReference type="SAM" id="MobiDB-lite"/>
    </source>
</evidence>
<feature type="compositionally biased region" description="Low complexity" evidence="1">
    <location>
        <begin position="104"/>
        <end position="122"/>
    </location>
</feature>
<dbReference type="Proteomes" id="UP000059680">
    <property type="component" value="Chromosome 7"/>
</dbReference>
<reference evidence="2 3" key="2">
    <citation type="journal article" date="2013" name="Plant Cell Physiol.">
        <title>Rice Annotation Project Database (RAP-DB): an integrative and interactive database for rice genomics.</title>
        <authorList>
            <person name="Sakai H."/>
            <person name="Lee S.S."/>
            <person name="Tanaka T."/>
            <person name="Numa H."/>
            <person name="Kim J."/>
            <person name="Kawahara Y."/>
            <person name="Wakimoto H."/>
            <person name="Yang C.C."/>
            <person name="Iwamoto M."/>
            <person name="Abe T."/>
            <person name="Yamada Y."/>
            <person name="Muto A."/>
            <person name="Inokuchi H."/>
            <person name="Ikemura T."/>
            <person name="Matsumoto T."/>
            <person name="Sasaki T."/>
            <person name="Itoh T."/>
        </authorList>
    </citation>
    <scope>NUCLEOTIDE SEQUENCE [LARGE SCALE GENOMIC DNA]</scope>
    <source>
        <strain evidence="3">cv. Nipponbare</strain>
    </source>
</reference>
<keyword evidence="3" id="KW-1185">Reference proteome</keyword>
<protein>
    <submittedName>
        <fullName evidence="2">Os07g0462066 protein</fullName>
    </submittedName>
</protein>
<evidence type="ECO:0000313" key="3">
    <source>
        <dbReference type="Proteomes" id="UP000059680"/>
    </source>
</evidence>
<dbReference type="PaxDb" id="39947-A0A0P0X5K7"/>
<dbReference type="EMBL" id="AP014963">
    <property type="protein sequence ID" value="BAT01374.1"/>
    <property type="molecule type" value="Genomic_DNA"/>
</dbReference>
<organism evidence="2 3">
    <name type="scientific">Oryza sativa subsp. japonica</name>
    <name type="common">Rice</name>
    <dbReference type="NCBI Taxonomy" id="39947"/>
    <lineage>
        <taxon>Eukaryota</taxon>
        <taxon>Viridiplantae</taxon>
        <taxon>Streptophyta</taxon>
        <taxon>Embryophyta</taxon>
        <taxon>Tracheophyta</taxon>
        <taxon>Spermatophyta</taxon>
        <taxon>Magnoliopsida</taxon>
        <taxon>Liliopsida</taxon>
        <taxon>Poales</taxon>
        <taxon>Poaceae</taxon>
        <taxon>BOP clade</taxon>
        <taxon>Oryzoideae</taxon>
        <taxon>Oryzeae</taxon>
        <taxon>Oryzinae</taxon>
        <taxon>Oryza</taxon>
        <taxon>Oryza sativa</taxon>
    </lineage>
</organism>
<reference evidence="3" key="1">
    <citation type="journal article" date="2005" name="Nature">
        <title>The map-based sequence of the rice genome.</title>
        <authorList>
            <consortium name="International rice genome sequencing project (IRGSP)"/>
            <person name="Matsumoto T."/>
            <person name="Wu J."/>
            <person name="Kanamori H."/>
            <person name="Katayose Y."/>
            <person name="Fujisawa M."/>
            <person name="Namiki N."/>
            <person name="Mizuno H."/>
            <person name="Yamamoto K."/>
            <person name="Antonio B.A."/>
            <person name="Baba T."/>
            <person name="Sakata K."/>
            <person name="Nagamura Y."/>
            <person name="Aoki H."/>
            <person name="Arikawa K."/>
            <person name="Arita K."/>
            <person name="Bito T."/>
            <person name="Chiden Y."/>
            <person name="Fujitsuka N."/>
            <person name="Fukunaka R."/>
            <person name="Hamada M."/>
            <person name="Harada C."/>
            <person name="Hayashi A."/>
            <person name="Hijishita S."/>
            <person name="Honda M."/>
            <person name="Hosokawa S."/>
            <person name="Ichikawa Y."/>
            <person name="Idonuma A."/>
            <person name="Iijima M."/>
            <person name="Ikeda M."/>
            <person name="Ikeno M."/>
            <person name="Ito K."/>
            <person name="Ito S."/>
            <person name="Ito T."/>
            <person name="Ito Y."/>
            <person name="Ito Y."/>
            <person name="Iwabuchi A."/>
            <person name="Kamiya K."/>
            <person name="Karasawa W."/>
            <person name="Kurita K."/>
            <person name="Katagiri S."/>
            <person name="Kikuta A."/>
            <person name="Kobayashi H."/>
            <person name="Kobayashi N."/>
            <person name="Machita K."/>
            <person name="Maehara T."/>
            <person name="Masukawa M."/>
            <person name="Mizubayashi T."/>
            <person name="Mukai Y."/>
            <person name="Nagasaki H."/>
            <person name="Nagata Y."/>
            <person name="Naito S."/>
            <person name="Nakashima M."/>
            <person name="Nakama Y."/>
            <person name="Nakamichi Y."/>
            <person name="Nakamura M."/>
            <person name="Meguro A."/>
            <person name="Negishi M."/>
            <person name="Ohta I."/>
            <person name="Ohta T."/>
            <person name="Okamoto M."/>
            <person name="Ono N."/>
            <person name="Saji S."/>
            <person name="Sakaguchi M."/>
            <person name="Sakai K."/>
            <person name="Shibata M."/>
            <person name="Shimokawa T."/>
            <person name="Song J."/>
            <person name="Takazaki Y."/>
            <person name="Terasawa K."/>
            <person name="Tsugane M."/>
            <person name="Tsuji K."/>
            <person name="Ueda S."/>
            <person name="Waki K."/>
            <person name="Yamagata H."/>
            <person name="Yamamoto M."/>
            <person name="Yamamoto S."/>
            <person name="Yamane H."/>
            <person name="Yoshiki S."/>
            <person name="Yoshihara R."/>
            <person name="Yukawa K."/>
            <person name="Zhong H."/>
            <person name="Yano M."/>
            <person name="Yuan Q."/>
            <person name="Ouyang S."/>
            <person name="Liu J."/>
            <person name="Jones K.M."/>
            <person name="Gansberger K."/>
            <person name="Moffat K."/>
            <person name="Hill J."/>
            <person name="Bera J."/>
            <person name="Fadrosh D."/>
            <person name="Jin S."/>
            <person name="Johri S."/>
            <person name="Kim M."/>
            <person name="Overton L."/>
            <person name="Reardon M."/>
            <person name="Tsitrin T."/>
            <person name="Vuong H."/>
            <person name="Weaver B."/>
            <person name="Ciecko A."/>
            <person name="Tallon L."/>
            <person name="Jackson J."/>
            <person name="Pai G."/>
            <person name="Aken S.V."/>
            <person name="Utterback T."/>
            <person name="Reidmuller S."/>
            <person name="Feldblyum T."/>
            <person name="Hsiao J."/>
            <person name="Zismann V."/>
            <person name="Iobst S."/>
            <person name="de Vazeille A.R."/>
            <person name="Buell C.R."/>
            <person name="Ying K."/>
            <person name="Li Y."/>
            <person name="Lu T."/>
            <person name="Huang Y."/>
            <person name="Zhao Q."/>
            <person name="Feng Q."/>
            <person name="Zhang L."/>
            <person name="Zhu J."/>
            <person name="Weng Q."/>
            <person name="Mu J."/>
            <person name="Lu Y."/>
            <person name="Fan D."/>
            <person name="Liu Y."/>
            <person name="Guan J."/>
            <person name="Zhang Y."/>
            <person name="Yu S."/>
            <person name="Liu X."/>
            <person name="Zhang Y."/>
            <person name="Hong G."/>
            <person name="Han B."/>
            <person name="Choisne N."/>
            <person name="Demange N."/>
            <person name="Orjeda G."/>
            <person name="Samain S."/>
            <person name="Cattolico L."/>
            <person name="Pelletier E."/>
            <person name="Couloux A."/>
            <person name="Segurens B."/>
            <person name="Wincker P."/>
            <person name="D'Hont A."/>
            <person name="Scarpelli C."/>
            <person name="Weissenbach J."/>
            <person name="Salanoubat M."/>
            <person name="Quetier F."/>
            <person name="Yu Y."/>
            <person name="Kim H.R."/>
            <person name="Rambo T."/>
            <person name="Currie J."/>
            <person name="Collura K."/>
            <person name="Luo M."/>
            <person name="Yang T."/>
            <person name="Ammiraju J.S.S."/>
            <person name="Engler F."/>
            <person name="Soderlund C."/>
            <person name="Wing R.A."/>
            <person name="Palmer L.E."/>
            <person name="de la Bastide M."/>
            <person name="Spiegel L."/>
            <person name="Nascimento L."/>
            <person name="Zutavern T."/>
            <person name="O'Shaughnessy A."/>
            <person name="Dike S."/>
            <person name="Dedhia N."/>
            <person name="Preston R."/>
            <person name="Balija V."/>
            <person name="McCombie W.R."/>
            <person name="Chow T."/>
            <person name="Chen H."/>
            <person name="Chung M."/>
            <person name="Chen C."/>
            <person name="Shaw J."/>
            <person name="Wu H."/>
            <person name="Hsiao K."/>
            <person name="Chao Y."/>
            <person name="Chu M."/>
            <person name="Cheng C."/>
            <person name="Hour A."/>
            <person name="Lee P."/>
            <person name="Lin S."/>
            <person name="Lin Y."/>
            <person name="Liou J."/>
            <person name="Liu S."/>
            <person name="Hsing Y."/>
            <person name="Raghuvanshi S."/>
            <person name="Mohanty A."/>
            <person name="Bharti A.K."/>
            <person name="Gaur A."/>
            <person name="Gupta V."/>
            <person name="Kumar D."/>
            <person name="Ravi V."/>
            <person name="Vij S."/>
            <person name="Kapur A."/>
            <person name="Khurana P."/>
            <person name="Khurana P."/>
            <person name="Khurana J.P."/>
            <person name="Tyagi A.K."/>
            <person name="Gaikwad K."/>
            <person name="Singh A."/>
            <person name="Dalal V."/>
            <person name="Srivastava S."/>
            <person name="Dixit A."/>
            <person name="Pal A.K."/>
            <person name="Ghazi I.A."/>
            <person name="Yadav M."/>
            <person name="Pandit A."/>
            <person name="Bhargava A."/>
            <person name="Sureshbabu K."/>
            <person name="Batra K."/>
            <person name="Sharma T.R."/>
            <person name="Mohapatra T."/>
            <person name="Singh N.K."/>
            <person name="Messing J."/>
            <person name="Nelson A.B."/>
            <person name="Fuks G."/>
            <person name="Kavchok S."/>
            <person name="Keizer G."/>
            <person name="Linton E."/>
            <person name="Llaca V."/>
            <person name="Song R."/>
            <person name="Tanyolac B."/>
            <person name="Young S."/>
            <person name="Ho-Il K."/>
            <person name="Hahn J.H."/>
            <person name="Sangsakoo G."/>
            <person name="Vanavichit A."/>
            <person name="de Mattos Luiz.A.T."/>
            <person name="Zimmer P.D."/>
            <person name="Malone G."/>
            <person name="Dellagostin O."/>
            <person name="de Oliveira A.C."/>
            <person name="Bevan M."/>
            <person name="Bancroft I."/>
            <person name="Minx P."/>
            <person name="Cordum H."/>
            <person name="Wilson R."/>
            <person name="Cheng Z."/>
            <person name="Jin W."/>
            <person name="Jiang J."/>
            <person name="Leong S.A."/>
            <person name="Iwama H."/>
            <person name="Gojobori T."/>
            <person name="Itoh T."/>
            <person name="Niimura Y."/>
            <person name="Fujii Y."/>
            <person name="Habara T."/>
            <person name="Sakai H."/>
            <person name="Sato Y."/>
            <person name="Wilson G."/>
            <person name="Kumar K."/>
            <person name="McCouch S."/>
            <person name="Juretic N."/>
            <person name="Hoen D."/>
            <person name="Wright S."/>
            <person name="Bruskiewich R."/>
            <person name="Bureau T."/>
            <person name="Miyao A."/>
            <person name="Hirochika H."/>
            <person name="Nishikawa T."/>
            <person name="Kadowaki K."/>
            <person name="Sugiura M."/>
            <person name="Burr B."/>
            <person name="Sasaki T."/>
        </authorList>
    </citation>
    <scope>NUCLEOTIDE SEQUENCE [LARGE SCALE GENOMIC DNA]</scope>
    <source>
        <strain evidence="3">cv. Nipponbare</strain>
    </source>
</reference>
<dbReference type="AlphaFoldDB" id="A0A0P0X5K7"/>
<accession>A0A0P0X5K7</accession>
<dbReference type="InParanoid" id="A0A0P0X5K7"/>
<feature type="region of interest" description="Disordered" evidence="1">
    <location>
        <begin position="84"/>
        <end position="122"/>
    </location>
</feature>
<gene>
    <name evidence="2" type="ordered locus">Os07g0462066</name>
    <name evidence="2" type="ORF">OSNPB_070462066</name>
</gene>
<sequence>MLFEGDNINMIQKSRRKTRFLLGIARDTSSASATPKSLSATAGNLVGDTQILVGIARGARDTSSASILLSIARYLVGDTQIFVGHGPQHRRRHPDLPRHRAHDTSSATPRSSSVSRATSSATAGNLVDDTKNILGIARYHARYLVSDANYILGLHGQYLIGADHNQNTPRR</sequence>